<accession>A0A6C0JWE0</accession>
<proteinExistence type="predicted"/>
<reference evidence="1" key="1">
    <citation type="journal article" date="2020" name="Nature">
        <title>Giant virus diversity and host interactions through global metagenomics.</title>
        <authorList>
            <person name="Schulz F."/>
            <person name="Roux S."/>
            <person name="Paez-Espino D."/>
            <person name="Jungbluth S."/>
            <person name="Walsh D.A."/>
            <person name="Denef V.J."/>
            <person name="McMahon K.D."/>
            <person name="Konstantinidis K.T."/>
            <person name="Eloe-Fadrosh E.A."/>
            <person name="Kyrpides N.C."/>
            <person name="Woyke T."/>
        </authorList>
    </citation>
    <scope>NUCLEOTIDE SEQUENCE</scope>
    <source>
        <strain evidence="1">GVMAG-S-1101164-67</strain>
    </source>
</reference>
<evidence type="ECO:0000313" key="1">
    <source>
        <dbReference type="EMBL" id="QHU10082.1"/>
    </source>
</evidence>
<name>A0A6C0JWE0_9ZZZZ</name>
<organism evidence="1">
    <name type="scientific">viral metagenome</name>
    <dbReference type="NCBI Taxonomy" id="1070528"/>
    <lineage>
        <taxon>unclassified sequences</taxon>
        <taxon>metagenomes</taxon>
        <taxon>organismal metagenomes</taxon>
    </lineage>
</organism>
<protein>
    <submittedName>
        <fullName evidence="1">Uncharacterized protein</fullName>
    </submittedName>
</protein>
<sequence length="69" mass="8316">MGSGISSEDHMFEIVKRDLIKDFYEKEYAKPRFINGIEIPEDFSDEVQLKKDITWAKKELRRIQMQHKK</sequence>
<dbReference type="AlphaFoldDB" id="A0A6C0JWE0"/>
<dbReference type="EMBL" id="MN740749">
    <property type="protein sequence ID" value="QHU10082.1"/>
    <property type="molecule type" value="Genomic_DNA"/>
</dbReference>